<sequence length="114" mass="11819">MRRWIEKNAKISAVILLPFLLQGCAAIAVADTVVGSTVFVAKTAVKGTVGAGKLVYRGGKAVGNAVTGGNSNSDYSYDSQAYQGDVDSAPSCLNADGSYSQALRDANGEYFCTN</sequence>
<evidence type="ECO:0000313" key="2">
    <source>
        <dbReference type="EMBL" id="MEM5502300.1"/>
    </source>
</evidence>
<comment type="caution">
    <text evidence="2">The sequence shown here is derived from an EMBL/GenBank/DDBJ whole genome shotgun (WGS) entry which is preliminary data.</text>
</comment>
<evidence type="ECO:0000313" key="3">
    <source>
        <dbReference type="Proteomes" id="UP001477870"/>
    </source>
</evidence>
<dbReference type="RefSeq" id="WP_342848632.1">
    <property type="nucleotide sequence ID" value="NZ_JBBMQO010000006.1"/>
</dbReference>
<feature type="signal peptide" evidence="1">
    <location>
        <begin position="1"/>
        <end position="30"/>
    </location>
</feature>
<accession>A0ABU9T859</accession>
<dbReference type="Proteomes" id="UP001477870">
    <property type="component" value="Unassembled WGS sequence"/>
</dbReference>
<keyword evidence="3" id="KW-1185">Reference proteome</keyword>
<proteinExistence type="predicted"/>
<evidence type="ECO:0008006" key="4">
    <source>
        <dbReference type="Google" id="ProtNLM"/>
    </source>
</evidence>
<protein>
    <recommendedName>
        <fullName evidence="4">Lipoprotein</fullName>
    </recommendedName>
</protein>
<gene>
    <name evidence="2" type="ORF">WNY59_11960</name>
</gene>
<keyword evidence="1" id="KW-0732">Signal</keyword>
<name>A0ABU9T859_9HYPH</name>
<feature type="chain" id="PRO_5047142736" description="Lipoprotein" evidence="1">
    <location>
        <begin position="31"/>
        <end position="114"/>
    </location>
</feature>
<reference evidence="2 3" key="1">
    <citation type="submission" date="2024-03" db="EMBL/GenBank/DDBJ databases">
        <title>Community enrichment and isolation of bacterial strains for fucoidan degradation.</title>
        <authorList>
            <person name="Sichert A."/>
        </authorList>
    </citation>
    <scope>NUCLEOTIDE SEQUENCE [LARGE SCALE GENOMIC DNA]</scope>
    <source>
        <strain evidence="2 3">AS62</strain>
    </source>
</reference>
<dbReference type="PROSITE" id="PS51257">
    <property type="entry name" value="PROKAR_LIPOPROTEIN"/>
    <property type="match status" value="1"/>
</dbReference>
<organism evidence="2 3">
    <name type="scientific">Ahrensia kielensis</name>
    <dbReference type="NCBI Taxonomy" id="76980"/>
    <lineage>
        <taxon>Bacteria</taxon>
        <taxon>Pseudomonadati</taxon>
        <taxon>Pseudomonadota</taxon>
        <taxon>Alphaproteobacteria</taxon>
        <taxon>Hyphomicrobiales</taxon>
        <taxon>Ahrensiaceae</taxon>
        <taxon>Ahrensia</taxon>
    </lineage>
</organism>
<evidence type="ECO:0000256" key="1">
    <source>
        <dbReference type="SAM" id="SignalP"/>
    </source>
</evidence>
<dbReference type="EMBL" id="JBBMQO010000006">
    <property type="protein sequence ID" value="MEM5502300.1"/>
    <property type="molecule type" value="Genomic_DNA"/>
</dbReference>